<evidence type="ECO:0000313" key="3">
    <source>
        <dbReference type="EMBL" id="EAX46843.1"/>
    </source>
</evidence>
<accession>A1HSY7</accession>
<gene>
    <name evidence="3" type="ORF">TcarDRAFT_0531</name>
</gene>
<dbReference type="RefSeq" id="WP_007290142.1">
    <property type="nucleotide sequence ID" value="NZ_AAWL01000020.1"/>
</dbReference>
<organism evidence="3 4">
    <name type="scientific">Thermosinus carboxydivorans Nor1</name>
    <dbReference type="NCBI Taxonomy" id="401526"/>
    <lineage>
        <taxon>Bacteria</taxon>
        <taxon>Bacillati</taxon>
        <taxon>Bacillota</taxon>
        <taxon>Negativicutes</taxon>
        <taxon>Selenomonadales</taxon>
        <taxon>Sporomusaceae</taxon>
        <taxon>Thermosinus</taxon>
    </lineage>
</organism>
<dbReference type="InterPro" id="IPR018187">
    <property type="entry name" value="Asp/Glu_racemase_AS_1"/>
</dbReference>
<dbReference type="Gene3D" id="3.40.50.1860">
    <property type="match status" value="2"/>
</dbReference>
<dbReference type="OrthoDB" id="9803739at2"/>
<dbReference type="AlphaFoldDB" id="A1HSY7"/>
<dbReference type="Pfam" id="PF01177">
    <property type="entry name" value="Asp_Glu_race"/>
    <property type="match status" value="1"/>
</dbReference>
<dbReference type="InterPro" id="IPR004380">
    <property type="entry name" value="Asp_race"/>
</dbReference>
<dbReference type="PROSITE" id="PS00923">
    <property type="entry name" value="ASP_GLU_RACEMASE_1"/>
    <property type="match status" value="1"/>
</dbReference>
<keyword evidence="4" id="KW-1185">Reference proteome</keyword>
<evidence type="ECO:0000256" key="2">
    <source>
        <dbReference type="ARBA" id="ARBA00023235"/>
    </source>
</evidence>
<protein>
    <submittedName>
        <fullName evidence="3">Aspartate racemase</fullName>
    </submittedName>
</protein>
<dbReference type="Proteomes" id="UP000005139">
    <property type="component" value="Unassembled WGS sequence"/>
</dbReference>
<keyword evidence="2" id="KW-0413">Isomerase</keyword>
<reference evidence="3 4" key="1">
    <citation type="submission" date="2007-01" db="EMBL/GenBank/DDBJ databases">
        <title>Annotation of the draft genome assembly of Thermosinus carboxydivorans Nor1.</title>
        <authorList>
            <consortium name="US DOE Joint Genome Institute (JGI-ORNL)"/>
            <person name="Larimer F."/>
            <person name="Land M."/>
            <person name="Hauser L."/>
        </authorList>
    </citation>
    <scope>NUCLEOTIDE SEQUENCE [LARGE SCALE GENOMIC DNA]</scope>
    <source>
        <strain evidence="3 4">Nor1</strain>
    </source>
</reference>
<dbReference type="InterPro" id="IPR015942">
    <property type="entry name" value="Asp/Glu/hydantoin_racemase"/>
</dbReference>
<dbReference type="GO" id="GO:0047661">
    <property type="term" value="F:amino-acid racemase activity"/>
    <property type="evidence" value="ECO:0007669"/>
    <property type="project" value="InterPro"/>
</dbReference>
<dbReference type="PANTHER" id="PTHR21198:SF7">
    <property type="entry name" value="ASPARTATE-GLUTAMATE RACEMASE FAMILY"/>
    <property type="match status" value="1"/>
</dbReference>
<evidence type="ECO:0000313" key="4">
    <source>
        <dbReference type="Proteomes" id="UP000005139"/>
    </source>
</evidence>
<proteinExistence type="inferred from homology"/>
<dbReference type="EMBL" id="AAWL01000020">
    <property type="protein sequence ID" value="EAX46843.1"/>
    <property type="molecule type" value="Genomic_DNA"/>
</dbReference>
<name>A1HSY7_9FIRM</name>
<dbReference type="PANTHER" id="PTHR21198">
    <property type="entry name" value="GLUTAMATE RACEMASE"/>
    <property type="match status" value="1"/>
</dbReference>
<dbReference type="eggNOG" id="COG1794">
    <property type="taxonomic scope" value="Bacteria"/>
</dbReference>
<sequence length="236" mass="25971">MRTVGILGGMGPMATADLFIKIIQNTPARSDQEHIPIIIYNNPQIPSRIDAILQHAESPRSELIRSAVFLEQAGADFIAMPCNTAHYWYNDIQQAINIPLINMIDLTVDYIADKYPHAAVSPIMLLATAATVKVGLYQQRFAARGMEILVPTAQEQQIISQAIDAVKAGTINENPYLDALRQFMTDYSQNGVIAFIAGCTEIPLLFAHIAGNFDKIDPTLLLAQEVVRRALSSEHA</sequence>
<comment type="caution">
    <text evidence="3">The sequence shown here is derived from an EMBL/GenBank/DDBJ whole genome shotgun (WGS) entry which is preliminary data.</text>
</comment>
<dbReference type="SUPFAM" id="SSF53681">
    <property type="entry name" value="Aspartate/glutamate racemase"/>
    <property type="match status" value="2"/>
</dbReference>
<dbReference type="InterPro" id="IPR001920">
    <property type="entry name" value="Asp/Glu_race"/>
</dbReference>
<dbReference type="NCBIfam" id="TIGR00035">
    <property type="entry name" value="asp_race"/>
    <property type="match status" value="1"/>
</dbReference>
<comment type="similarity">
    <text evidence="1">Belongs to the aspartate/glutamate racemases family.</text>
</comment>
<reference evidence="3 4" key="2">
    <citation type="submission" date="2007-01" db="EMBL/GenBank/DDBJ databases">
        <title>Sequencing of the draft genome and assembly of Thermosinus carboxydivorans Nor1.</title>
        <authorList>
            <consortium name="US DOE Joint Genome Institute (JGI-PGF)"/>
            <person name="Copeland A."/>
            <person name="Lucas S."/>
            <person name="Lapidus A."/>
            <person name="Barry K."/>
            <person name="Glavina del Rio T."/>
            <person name="Dalin E."/>
            <person name="Tice H."/>
            <person name="Bruce D."/>
            <person name="Pitluck S."/>
            <person name="Richardson P."/>
        </authorList>
    </citation>
    <scope>NUCLEOTIDE SEQUENCE [LARGE SCALE GENOMIC DNA]</scope>
    <source>
        <strain evidence="3 4">Nor1</strain>
    </source>
</reference>
<evidence type="ECO:0000256" key="1">
    <source>
        <dbReference type="ARBA" id="ARBA00007847"/>
    </source>
</evidence>